<evidence type="ECO:0000313" key="4">
    <source>
        <dbReference type="Proteomes" id="UP000291124"/>
    </source>
</evidence>
<protein>
    <recommendedName>
        <fullName evidence="2">DUF5683 domain-containing protein</fullName>
    </recommendedName>
</protein>
<evidence type="ECO:0000256" key="1">
    <source>
        <dbReference type="SAM" id="Phobius"/>
    </source>
</evidence>
<reference evidence="4" key="1">
    <citation type="submission" date="2019-03" db="EMBL/GenBank/DDBJ databases">
        <title>Flavobacterium sp.</title>
        <authorList>
            <person name="Kim H."/>
        </authorList>
    </citation>
    <scope>NUCLEOTIDE SEQUENCE [LARGE SCALE GENOMIC DNA]</scope>
    <source>
        <strain evidence="4">GS13</strain>
    </source>
</reference>
<dbReference type="OrthoDB" id="9813910at2"/>
<accession>A0A4P6YDE3</accession>
<evidence type="ECO:0000313" key="3">
    <source>
        <dbReference type="EMBL" id="QBN18393.1"/>
    </source>
</evidence>
<dbReference type="InterPro" id="IPR043738">
    <property type="entry name" value="DUF5683"/>
</dbReference>
<proteinExistence type="predicted"/>
<dbReference type="AlphaFoldDB" id="A0A4P6YDE3"/>
<dbReference type="KEGG" id="fnk:E1750_06085"/>
<feature type="transmembrane region" description="Helical" evidence="1">
    <location>
        <begin position="66"/>
        <end position="84"/>
    </location>
</feature>
<keyword evidence="4" id="KW-1185">Reference proteome</keyword>
<dbReference type="RefSeq" id="WP_133275920.1">
    <property type="nucleotide sequence ID" value="NZ_CP037933.1"/>
</dbReference>
<gene>
    <name evidence="3" type="ORF">E1750_06085</name>
</gene>
<organism evidence="3 4">
    <name type="scientific">Flavobacterium nackdongense</name>
    <dbReference type="NCBI Taxonomy" id="2547394"/>
    <lineage>
        <taxon>Bacteria</taxon>
        <taxon>Pseudomonadati</taxon>
        <taxon>Bacteroidota</taxon>
        <taxon>Flavobacteriia</taxon>
        <taxon>Flavobacteriales</taxon>
        <taxon>Flavobacteriaceae</taxon>
        <taxon>Flavobacterium</taxon>
    </lineage>
</organism>
<dbReference type="Proteomes" id="UP000291124">
    <property type="component" value="Chromosome"/>
</dbReference>
<dbReference type="Pfam" id="PF18935">
    <property type="entry name" value="DUF5683"/>
    <property type="match status" value="1"/>
</dbReference>
<name>A0A4P6YDE3_9FLAO</name>
<feature type="domain" description="DUF5683" evidence="2">
    <location>
        <begin position="42"/>
        <end position="186"/>
    </location>
</feature>
<evidence type="ECO:0000259" key="2">
    <source>
        <dbReference type="Pfam" id="PF18935"/>
    </source>
</evidence>
<sequence length="186" mass="21633">MHKLYFIVLFLFAFGNCSVFSQKKTEEVLIAKDTLKSKDIDPLTPAKAAFYSAILPGLGQAYNKKYWKIPIVYGAIGVSLYYYIDSSQKYHQYRDAYKRRLEGYTDDEFSYYNDEQLISAQKFYQRNKDFSALFVVGFYVLNIVDANVDAALIQFNVNENLSVKPDVYINDVTYRANFGLTFNYNF</sequence>
<dbReference type="EMBL" id="CP037933">
    <property type="protein sequence ID" value="QBN18393.1"/>
    <property type="molecule type" value="Genomic_DNA"/>
</dbReference>
<keyword evidence="1" id="KW-1133">Transmembrane helix</keyword>
<keyword evidence="1" id="KW-0812">Transmembrane</keyword>
<keyword evidence="1" id="KW-0472">Membrane</keyword>